<keyword evidence="10" id="KW-1185">Reference proteome</keyword>
<dbReference type="RefSeq" id="XP_016990916.1">
    <property type="nucleotide sequence ID" value="XM_017135427.1"/>
</dbReference>
<feature type="compositionally biased region" description="Basic and acidic residues" evidence="6">
    <location>
        <begin position="27"/>
        <end position="43"/>
    </location>
</feature>
<dbReference type="GO" id="GO:0007020">
    <property type="term" value="P:microtubule nucleation"/>
    <property type="evidence" value="ECO:0007669"/>
    <property type="project" value="InterPro"/>
</dbReference>
<accession>A0A6P4G0G3</accession>
<dbReference type="GO" id="GO:0031122">
    <property type="term" value="P:cytoplasmic microtubule organization"/>
    <property type="evidence" value="ECO:0007669"/>
    <property type="project" value="TreeGrafter"/>
</dbReference>
<organism evidence="11">
    <name type="scientific">Drosophila rhopaloa</name>
    <name type="common">Fruit fly</name>
    <dbReference type="NCBI Taxonomy" id="1041015"/>
    <lineage>
        <taxon>Eukaryota</taxon>
        <taxon>Metazoa</taxon>
        <taxon>Ecdysozoa</taxon>
        <taxon>Arthropoda</taxon>
        <taxon>Hexapoda</taxon>
        <taxon>Insecta</taxon>
        <taxon>Pterygota</taxon>
        <taxon>Neoptera</taxon>
        <taxon>Endopterygota</taxon>
        <taxon>Diptera</taxon>
        <taxon>Brachycera</taxon>
        <taxon>Muscomorpha</taxon>
        <taxon>Ephydroidea</taxon>
        <taxon>Drosophilidae</taxon>
        <taxon>Drosophila</taxon>
        <taxon>Sophophora</taxon>
    </lineage>
</organism>
<dbReference type="PANTHER" id="PTHR19302">
    <property type="entry name" value="GAMMA TUBULIN COMPLEX PROTEIN"/>
    <property type="match status" value="1"/>
</dbReference>
<evidence type="ECO:0000259" key="7">
    <source>
        <dbReference type="Pfam" id="PF04130"/>
    </source>
</evidence>
<comment type="subcellular location">
    <subcellularLocation>
        <location evidence="5">Cytoplasm</location>
        <location evidence="5">Cytoskeleton</location>
        <location evidence="5">Microtubule organizing center</location>
    </subcellularLocation>
</comment>
<reference evidence="11" key="2">
    <citation type="submission" date="2025-04" db="UniProtKB">
        <authorList>
            <consortium name="RefSeq"/>
        </authorList>
    </citation>
    <scope>IDENTIFICATION</scope>
</reference>
<feature type="domain" description="Gamma tubulin complex component C-terminal" evidence="7">
    <location>
        <begin position="403"/>
        <end position="702"/>
    </location>
</feature>
<dbReference type="Pfam" id="PF17681">
    <property type="entry name" value="GCP_N_terminal"/>
    <property type="match status" value="1"/>
</dbReference>
<dbReference type="GO" id="GO:0000278">
    <property type="term" value="P:mitotic cell cycle"/>
    <property type="evidence" value="ECO:0007669"/>
    <property type="project" value="TreeGrafter"/>
</dbReference>
<evidence type="ECO:0000256" key="3">
    <source>
        <dbReference type="ARBA" id="ARBA00022701"/>
    </source>
</evidence>
<dbReference type="EnsemblMetazoa" id="XM_017135427.2">
    <property type="protein sequence ID" value="XP_016990916.1"/>
    <property type="gene ID" value="LOC108052899"/>
</dbReference>
<feature type="region of interest" description="Disordered" evidence="6">
    <location>
        <begin position="27"/>
        <end position="63"/>
    </location>
</feature>
<dbReference type="Gene3D" id="1.20.120.1900">
    <property type="entry name" value="Gamma-tubulin complex, C-terminal domain"/>
    <property type="match status" value="1"/>
</dbReference>
<evidence type="ECO:0000313" key="10">
    <source>
        <dbReference type="Proteomes" id="UP001652680"/>
    </source>
</evidence>
<evidence type="ECO:0000256" key="6">
    <source>
        <dbReference type="SAM" id="MobiDB-lite"/>
    </source>
</evidence>
<dbReference type="GO" id="GO:0000930">
    <property type="term" value="C:gamma-tubulin complex"/>
    <property type="evidence" value="ECO:0007669"/>
    <property type="project" value="TreeGrafter"/>
</dbReference>
<feature type="region of interest" description="Disordered" evidence="6">
    <location>
        <begin position="478"/>
        <end position="499"/>
    </location>
</feature>
<keyword evidence="4 5" id="KW-0206">Cytoskeleton</keyword>
<keyword evidence="2 5" id="KW-0963">Cytoplasm</keyword>
<name>A0A6P4G0G3_DRORH</name>
<dbReference type="CTD" id="38852"/>
<dbReference type="InterPro" id="IPR040457">
    <property type="entry name" value="GCP_C"/>
</dbReference>
<dbReference type="GO" id="GO:0051011">
    <property type="term" value="F:microtubule minus-end binding"/>
    <property type="evidence" value="ECO:0007669"/>
    <property type="project" value="TreeGrafter"/>
</dbReference>
<feature type="compositionally biased region" description="Polar residues" evidence="6">
    <location>
        <begin position="45"/>
        <end position="63"/>
    </location>
</feature>
<dbReference type="GeneID" id="108052899"/>
<evidence type="ECO:0000256" key="4">
    <source>
        <dbReference type="ARBA" id="ARBA00023212"/>
    </source>
</evidence>
<reference evidence="9" key="3">
    <citation type="submission" date="2025-05" db="UniProtKB">
        <authorList>
            <consortium name="EnsemblMetazoa"/>
        </authorList>
    </citation>
    <scope>IDENTIFICATION</scope>
</reference>
<dbReference type="Proteomes" id="UP001652680">
    <property type="component" value="Unassembled WGS sequence"/>
</dbReference>
<protein>
    <recommendedName>
        <fullName evidence="5">Gamma-tubulin complex component</fullName>
    </recommendedName>
</protein>
<evidence type="ECO:0000256" key="2">
    <source>
        <dbReference type="ARBA" id="ARBA00022490"/>
    </source>
</evidence>
<proteinExistence type="inferred from homology"/>
<dbReference type="GO" id="GO:0000922">
    <property type="term" value="C:spindle pole"/>
    <property type="evidence" value="ECO:0007669"/>
    <property type="project" value="InterPro"/>
</dbReference>
<dbReference type="PANTHER" id="PTHR19302:SF13">
    <property type="entry name" value="GAMMA-TUBULIN COMPLEX COMPONENT 2"/>
    <property type="match status" value="1"/>
</dbReference>
<feature type="domain" description="Gamma tubulin complex component protein N-terminal" evidence="8">
    <location>
        <begin position="97"/>
        <end position="399"/>
    </location>
</feature>
<dbReference type="InterPro" id="IPR042241">
    <property type="entry name" value="GCP_C_sf"/>
</dbReference>
<dbReference type="OMA" id="MKIVQLW"/>
<feature type="compositionally biased region" description="Basic and acidic residues" evidence="6">
    <location>
        <begin position="480"/>
        <end position="492"/>
    </location>
</feature>
<dbReference type="InterPro" id="IPR007259">
    <property type="entry name" value="GCP"/>
</dbReference>
<sequence>MDPSNSKVDKDVADKVRFHLSKDELERQMRIIHENSDSLDGRSRASGSGTNGRSRSATSSNGLPKQESWIFESVGGYYLPNEDVAKMSLARQEQLLMRDLIYAFSGVPSSHVKPDIQVDQIAKMSAVDIAKVRFRLDEVFNGAFRALANDMLPLIGYYISVQSFIEETNMSPSCGRTRLALATAFGDQMQEYYDLQAKLETDLQEKKLNLKDLVRQVRPWLSTLKVFSNMACSSRGKLTSAQLLTLLDMFSREQKANEPDLKERVSKILGSVTRVYMKIVQLWMQKGILYDTQHEFFVEDTERSNALSSTLLTPEKCCHAYWAQRYRLHPDRLPVFLLPQADEVFLAGKYLNILRQSNVALKLLQQPLSYTPDETGHVEIIKTSYELPAGKLLEVLVQKHNLPLHLRNLRSFFLLKQEGFSETLLDKCQEQLQCNVDRLIPENLQTLLVETLQQSNDSFKDMLRCQLKDCDVATQMARRLRPEKSEEDKESSSEEDPPEVLNLCGYESLAFRYEAKWPLSFVLYPELLEQLQIVQRVLLFLRYVNRHLAVLWPTPSEVTDRAGDLRQRMLMTMLNCEHHIILDIAEPRWQSLISTVDKAKTIDEVLNKLETTVDESLRLGLLSSANTFVRALFTLGQVCLNFCGFVESAPGGSLTQELEQGILEYEEEFDSFMSSILELVRELAKTNESDEQESCKQLLKRLQEFCREPELA</sequence>
<dbReference type="GO" id="GO:0043015">
    <property type="term" value="F:gamma-tubulin binding"/>
    <property type="evidence" value="ECO:0007669"/>
    <property type="project" value="InterPro"/>
</dbReference>
<gene>
    <name evidence="11" type="primary">LOC108052899</name>
    <name evidence="9" type="synonym">108052899</name>
</gene>
<evidence type="ECO:0000256" key="5">
    <source>
        <dbReference type="RuleBase" id="RU363050"/>
    </source>
</evidence>
<dbReference type="OrthoDB" id="2192946at2759"/>
<dbReference type="AlphaFoldDB" id="A0A6P4G0G3"/>
<comment type="similarity">
    <text evidence="1 5">Belongs to the TUBGCP family.</text>
</comment>
<dbReference type="Pfam" id="PF04130">
    <property type="entry name" value="GCP_C_terminal"/>
    <property type="match status" value="1"/>
</dbReference>
<evidence type="ECO:0000259" key="8">
    <source>
        <dbReference type="Pfam" id="PF17681"/>
    </source>
</evidence>
<evidence type="ECO:0000313" key="11">
    <source>
        <dbReference type="RefSeq" id="XP_016990916.1"/>
    </source>
</evidence>
<keyword evidence="3 5" id="KW-0493">Microtubule</keyword>
<evidence type="ECO:0000256" key="1">
    <source>
        <dbReference type="ARBA" id="ARBA00010337"/>
    </source>
</evidence>
<evidence type="ECO:0000313" key="9">
    <source>
        <dbReference type="EnsemblMetazoa" id="XP_016990916.1"/>
    </source>
</evidence>
<dbReference type="GO" id="GO:0051321">
    <property type="term" value="P:meiotic cell cycle"/>
    <property type="evidence" value="ECO:0007669"/>
    <property type="project" value="TreeGrafter"/>
</dbReference>
<dbReference type="GO" id="GO:0051225">
    <property type="term" value="P:spindle assembly"/>
    <property type="evidence" value="ECO:0007669"/>
    <property type="project" value="TreeGrafter"/>
</dbReference>
<reference evidence="10" key="1">
    <citation type="journal article" date="2021" name="Elife">
        <title>Highly contiguous assemblies of 101 drosophilid genomes.</title>
        <authorList>
            <person name="Kim B.Y."/>
            <person name="Wang J.R."/>
            <person name="Miller D.E."/>
            <person name="Barmina O."/>
            <person name="Delaney E."/>
            <person name="Thompson A."/>
            <person name="Comeault A.A."/>
            <person name="Peede D."/>
            <person name="D'Agostino E.R."/>
            <person name="Pelaez J."/>
            <person name="Aguilar J.M."/>
            <person name="Haji D."/>
            <person name="Matsunaga T."/>
            <person name="Armstrong E.E."/>
            <person name="Zych M."/>
            <person name="Ogawa Y."/>
            <person name="Stamenkovic-Radak M."/>
            <person name="Jelic M."/>
            <person name="Veselinovic M.S."/>
            <person name="Tanaskovic M."/>
            <person name="Eric P."/>
            <person name="Gao J.J."/>
            <person name="Katoh T.K."/>
            <person name="Toda M.J."/>
            <person name="Watabe H."/>
            <person name="Watada M."/>
            <person name="Davis J.S."/>
            <person name="Moyle L.C."/>
            <person name="Manoli G."/>
            <person name="Bertolini E."/>
            <person name="Kostal V."/>
            <person name="Hawley R.S."/>
            <person name="Takahashi A."/>
            <person name="Jones C.D."/>
            <person name="Price D.K."/>
            <person name="Whiteman N."/>
            <person name="Kopp A."/>
            <person name="Matute D.R."/>
            <person name="Petrov D.A."/>
        </authorList>
    </citation>
    <scope>NUCLEOTIDE SEQUENCE [LARGE SCALE GENOMIC DNA]</scope>
</reference>
<dbReference type="InterPro" id="IPR041470">
    <property type="entry name" value="GCP_N"/>
</dbReference>
<dbReference type="GO" id="GO:0005874">
    <property type="term" value="C:microtubule"/>
    <property type="evidence" value="ECO:0007669"/>
    <property type="project" value="UniProtKB-KW"/>
</dbReference>